<feature type="compositionally biased region" description="Basic and acidic residues" evidence="1">
    <location>
        <begin position="46"/>
        <end position="60"/>
    </location>
</feature>
<feature type="region of interest" description="Disordered" evidence="1">
    <location>
        <begin position="1"/>
        <end position="81"/>
    </location>
</feature>
<organism evidence="2 3">
    <name type="scientific">Piscinibacter koreensis</name>
    <dbReference type="NCBI Taxonomy" id="2742824"/>
    <lineage>
        <taxon>Bacteria</taxon>
        <taxon>Pseudomonadati</taxon>
        <taxon>Pseudomonadota</taxon>
        <taxon>Betaproteobacteria</taxon>
        <taxon>Burkholderiales</taxon>
        <taxon>Sphaerotilaceae</taxon>
        <taxon>Piscinibacter</taxon>
    </lineage>
</organism>
<keyword evidence="3" id="KW-1185">Reference proteome</keyword>
<evidence type="ECO:0000313" key="2">
    <source>
        <dbReference type="EMBL" id="NUZ05085.1"/>
    </source>
</evidence>
<protein>
    <submittedName>
        <fullName evidence="2">Uncharacterized protein</fullName>
    </submittedName>
</protein>
<feature type="compositionally biased region" description="Basic and acidic residues" evidence="1">
    <location>
        <begin position="20"/>
        <end position="34"/>
    </location>
</feature>
<dbReference type="AlphaFoldDB" id="A0A7Y6NL14"/>
<dbReference type="Proteomes" id="UP000529637">
    <property type="component" value="Unassembled WGS sequence"/>
</dbReference>
<gene>
    <name evidence="2" type="ORF">HQN59_04835</name>
</gene>
<accession>A0A7Y6NL14</accession>
<sequence>MTNKSPSIPADIDTSVQPGRRYDDAAREFSESARVEPAADEPFPGSKEDARERARSDAAHSRSGQAAEDKPAGDQGKTPGG</sequence>
<proteinExistence type="predicted"/>
<comment type="caution">
    <text evidence="2">The sequence shown here is derived from an EMBL/GenBank/DDBJ whole genome shotgun (WGS) entry which is preliminary data.</text>
</comment>
<evidence type="ECO:0000313" key="3">
    <source>
        <dbReference type="Proteomes" id="UP000529637"/>
    </source>
</evidence>
<name>A0A7Y6NL14_9BURK</name>
<dbReference type="EMBL" id="JABWMJ010000002">
    <property type="protein sequence ID" value="NUZ05085.1"/>
    <property type="molecule type" value="Genomic_DNA"/>
</dbReference>
<reference evidence="2 3" key="1">
    <citation type="submission" date="2020-06" db="EMBL/GenBank/DDBJ databases">
        <title>Schlegella sp. ID0723 isolated from air conditioner.</title>
        <authorList>
            <person name="Kim D.Y."/>
            <person name="Kim D.-U."/>
        </authorList>
    </citation>
    <scope>NUCLEOTIDE SEQUENCE [LARGE SCALE GENOMIC DNA]</scope>
    <source>
        <strain evidence="2 3">ID0723</strain>
    </source>
</reference>
<dbReference type="RefSeq" id="WP_176066666.1">
    <property type="nucleotide sequence ID" value="NZ_JABWMJ010000002.1"/>
</dbReference>
<evidence type="ECO:0000256" key="1">
    <source>
        <dbReference type="SAM" id="MobiDB-lite"/>
    </source>
</evidence>